<sequence>MQELAKLRAEHAELLERVARYERLEWSAAEISRENIRLREQLDFSENLNYRHIPAKLIGRDPDNLFSALVINKGSYSGVKRDMAVIAWQGGSQALVGKVIQVRAFESLVMPLYDSSLLVASRFAISRYEGIVEGQGNPDLPLRMRFIPKRARDEISRGDLIVSSGMGEVYPPEINIGRVSAVFFHESEISMEVELEPLIDFSRLEYVFVIEEKNIELSEDVPSGESGQ</sequence>
<accession>A0A806KKT8</accession>
<dbReference type="Gene3D" id="2.40.10.340">
    <property type="entry name" value="Rod shape-determining protein MreC, domain 1"/>
    <property type="match status" value="1"/>
</dbReference>
<feature type="coiled-coil region" evidence="5">
    <location>
        <begin position="4"/>
        <end position="48"/>
    </location>
</feature>
<evidence type="ECO:0000256" key="4">
    <source>
        <dbReference type="ARBA" id="ARBA00032089"/>
    </source>
</evidence>
<evidence type="ECO:0000259" key="6">
    <source>
        <dbReference type="Pfam" id="PF04085"/>
    </source>
</evidence>
<dbReference type="AlphaFoldDB" id="A0A806KKT8"/>
<protein>
    <recommendedName>
        <fullName evidence="2">Cell shape-determining protein MreC</fullName>
    </recommendedName>
    <alternativeName>
        <fullName evidence="4">Cell shape protein MreC</fullName>
    </alternativeName>
</protein>
<comment type="similarity">
    <text evidence="1">Belongs to the MreC family.</text>
</comment>
<dbReference type="InterPro" id="IPR055342">
    <property type="entry name" value="MreC_beta-barrel_core"/>
</dbReference>
<dbReference type="PIRSF" id="PIRSF038471">
    <property type="entry name" value="MreC"/>
    <property type="match status" value="1"/>
</dbReference>
<keyword evidence="5" id="KW-0175">Coiled coil</keyword>
<evidence type="ECO:0000256" key="3">
    <source>
        <dbReference type="ARBA" id="ARBA00022960"/>
    </source>
</evidence>
<name>A0A806KKT8_9BACT</name>
<proteinExistence type="inferred from homology"/>
<evidence type="ECO:0000313" key="7">
    <source>
        <dbReference type="EMBL" id="AGS52301.1"/>
    </source>
</evidence>
<dbReference type="PANTHER" id="PTHR34138:SF1">
    <property type="entry name" value="CELL SHAPE-DETERMINING PROTEIN MREC"/>
    <property type="match status" value="1"/>
</dbReference>
<evidence type="ECO:0000256" key="2">
    <source>
        <dbReference type="ARBA" id="ARBA00013855"/>
    </source>
</evidence>
<dbReference type="InterPro" id="IPR042175">
    <property type="entry name" value="Cell/Rod_MreC_2"/>
</dbReference>
<dbReference type="GO" id="GO:0008360">
    <property type="term" value="P:regulation of cell shape"/>
    <property type="evidence" value="ECO:0007669"/>
    <property type="project" value="UniProtKB-KW"/>
</dbReference>
<organism evidence="7">
    <name type="scientific">uncultured bacterium contig00061</name>
    <dbReference type="NCBI Taxonomy" id="1181544"/>
    <lineage>
        <taxon>Bacteria</taxon>
        <taxon>environmental samples</taxon>
    </lineage>
</organism>
<dbReference type="InterPro" id="IPR042177">
    <property type="entry name" value="Cell/Rod_1"/>
</dbReference>
<dbReference type="PANTHER" id="PTHR34138">
    <property type="entry name" value="CELL SHAPE-DETERMINING PROTEIN MREC"/>
    <property type="match status" value="1"/>
</dbReference>
<evidence type="ECO:0000256" key="5">
    <source>
        <dbReference type="SAM" id="Coils"/>
    </source>
</evidence>
<dbReference type="InterPro" id="IPR007221">
    <property type="entry name" value="MreC"/>
</dbReference>
<dbReference type="Pfam" id="PF04085">
    <property type="entry name" value="MreC"/>
    <property type="match status" value="1"/>
</dbReference>
<dbReference type="GO" id="GO:0005886">
    <property type="term" value="C:plasma membrane"/>
    <property type="evidence" value="ECO:0007669"/>
    <property type="project" value="TreeGrafter"/>
</dbReference>
<dbReference type="NCBIfam" id="TIGR00219">
    <property type="entry name" value="mreC"/>
    <property type="match status" value="1"/>
</dbReference>
<evidence type="ECO:0000256" key="1">
    <source>
        <dbReference type="ARBA" id="ARBA00009369"/>
    </source>
</evidence>
<dbReference type="EMBL" id="JQ844188">
    <property type="protein sequence ID" value="AGS52301.1"/>
    <property type="molecule type" value="Genomic_DNA"/>
</dbReference>
<feature type="domain" description="Rod shape-determining protein MreC beta-barrel core" evidence="6">
    <location>
        <begin position="58"/>
        <end position="211"/>
    </location>
</feature>
<keyword evidence="3" id="KW-0133">Cell shape</keyword>
<reference evidence="7" key="1">
    <citation type="submission" date="2012-03" db="EMBL/GenBank/DDBJ databases">
        <title>Functional metagenomics reveals considerable lignocellulase gene clusters in the gut microbiome of a wood-feeding higher termite.</title>
        <authorList>
            <person name="Liu N."/>
        </authorList>
    </citation>
    <scope>NUCLEOTIDE SEQUENCE</scope>
</reference>
<dbReference type="Gene3D" id="2.40.10.350">
    <property type="entry name" value="Rod shape-determining protein MreC, domain 2"/>
    <property type="match status" value="1"/>
</dbReference>